<dbReference type="AlphaFoldDB" id="J9E248"/>
<comment type="caution">
    <text evidence="1">The sequence shown here is derived from an EMBL/GenBank/DDBJ whole genome shotgun (WGS) entry which is preliminary data.</text>
</comment>
<accession>J9E248</accession>
<proteinExistence type="predicted"/>
<sequence length="60" mass="6963">YRRKNTAAPSLVEWKMAPPQKQPLVRVYNKSHGIVRRASEKRPMPPMKALAQFRTTNTND</sequence>
<dbReference type="Proteomes" id="UP000004810">
    <property type="component" value="Unassembled WGS sequence"/>
</dbReference>
<feature type="non-terminal residue" evidence="1">
    <location>
        <position position="1"/>
    </location>
</feature>
<evidence type="ECO:0000313" key="1">
    <source>
        <dbReference type="EMBL" id="EJW76306.1"/>
    </source>
</evidence>
<evidence type="ECO:0000313" key="2">
    <source>
        <dbReference type="Proteomes" id="UP000004810"/>
    </source>
</evidence>
<gene>
    <name evidence="1" type="ORF">WUBG_12785</name>
</gene>
<reference evidence="2" key="1">
    <citation type="submission" date="2012-08" db="EMBL/GenBank/DDBJ databases">
        <title>The Genome Sequence of Wuchereria bancrofti.</title>
        <authorList>
            <person name="Nutman T.B."/>
            <person name="Fink D.L."/>
            <person name="Russ C."/>
            <person name="Young S."/>
            <person name="Zeng Q."/>
            <person name="Koehrsen M."/>
            <person name="Alvarado L."/>
            <person name="Berlin A."/>
            <person name="Chapman S.B."/>
            <person name="Chen Z."/>
            <person name="Freedman E."/>
            <person name="Gellesch M."/>
            <person name="Goldberg J."/>
            <person name="Griggs A."/>
            <person name="Gujja S."/>
            <person name="Heilman E.R."/>
            <person name="Heiman D."/>
            <person name="Hepburn T."/>
            <person name="Howarth C."/>
            <person name="Jen D."/>
            <person name="Larson L."/>
            <person name="Lewis B."/>
            <person name="Mehta T."/>
            <person name="Park D."/>
            <person name="Pearson M."/>
            <person name="Roberts A."/>
            <person name="Saif S."/>
            <person name="Shea T."/>
            <person name="Shenoy N."/>
            <person name="Sisk P."/>
            <person name="Stolte C."/>
            <person name="Sykes S."/>
            <person name="Walk T."/>
            <person name="White J."/>
            <person name="Yandava C."/>
            <person name="Haas B."/>
            <person name="Henn M.R."/>
            <person name="Nusbaum C."/>
            <person name="Birren B."/>
        </authorList>
    </citation>
    <scope>NUCLEOTIDE SEQUENCE [LARGE SCALE GENOMIC DNA]</scope>
    <source>
        <strain evidence="2">NA</strain>
    </source>
</reference>
<protein>
    <submittedName>
        <fullName evidence="1">Uncharacterized protein</fullName>
    </submittedName>
</protein>
<name>J9E248_WUCBA</name>
<organism evidence="1 2">
    <name type="scientific">Wuchereria bancrofti</name>
    <dbReference type="NCBI Taxonomy" id="6293"/>
    <lineage>
        <taxon>Eukaryota</taxon>
        <taxon>Metazoa</taxon>
        <taxon>Ecdysozoa</taxon>
        <taxon>Nematoda</taxon>
        <taxon>Chromadorea</taxon>
        <taxon>Rhabditida</taxon>
        <taxon>Spirurina</taxon>
        <taxon>Spiruromorpha</taxon>
        <taxon>Filarioidea</taxon>
        <taxon>Onchocercidae</taxon>
        <taxon>Wuchereria</taxon>
    </lineage>
</organism>
<dbReference type="EMBL" id="ADBV01009258">
    <property type="protein sequence ID" value="EJW76306.1"/>
    <property type="molecule type" value="Genomic_DNA"/>
</dbReference>